<accession>A0ABQ3E7V6</accession>
<evidence type="ECO:0000256" key="1">
    <source>
        <dbReference type="ARBA" id="ARBA00022679"/>
    </source>
</evidence>
<keyword evidence="1" id="KW-0808">Transferase</keyword>
<proteinExistence type="predicted"/>
<name>A0ABQ3E7V6_9HYPH</name>
<reference evidence="5" key="1">
    <citation type="journal article" date="2019" name="Int. J. Syst. Evol. Microbiol.">
        <title>The Global Catalogue of Microorganisms (GCM) 10K type strain sequencing project: providing services to taxonomists for standard genome sequencing and annotation.</title>
        <authorList>
            <consortium name="The Broad Institute Genomics Platform"/>
            <consortium name="The Broad Institute Genome Sequencing Center for Infectious Disease"/>
            <person name="Wu L."/>
            <person name="Ma J."/>
        </authorList>
    </citation>
    <scope>NUCLEOTIDE SEQUENCE [LARGE SCALE GENOMIC DNA]</scope>
    <source>
        <strain evidence="5">KCTC 12861</strain>
    </source>
</reference>
<dbReference type="InterPro" id="IPR001296">
    <property type="entry name" value="Glyco_trans_1"/>
</dbReference>
<keyword evidence="5" id="KW-1185">Reference proteome</keyword>
<feature type="domain" description="Glycosyltransferase subfamily 4-like N-terminal" evidence="3">
    <location>
        <begin position="52"/>
        <end position="169"/>
    </location>
</feature>
<organism evidence="4 5">
    <name type="scientific">Pseudovibrio japonicus</name>
    <dbReference type="NCBI Taxonomy" id="366534"/>
    <lineage>
        <taxon>Bacteria</taxon>
        <taxon>Pseudomonadati</taxon>
        <taxon>Pseudomonadota</taxon>
        <taxon>Alphaproteobacteria</taxon>
        <taxon>Hyphomicrobiales</taxon>
        <taxon>Stappiaceae</taxon>
        <taxon>Pseudovibrio</taxon>
    </lineage>
</organism>
<dbReference type="Pfam" id="PF00534">
    <property type="entry name" value="Glycos_transf_1"/>
    <property type="match status" value="1"/>
</dbReference>
<dbReference type="CDD" id="cd03801">
    <property type="entry name" value="GT4_PimA-like"/>
    <property type="match status" value="1"/>
</dbReference>
<comment type="caution">
    <text evidence="4">The sequence shown here is derived from an EMBL/GenBank/DDBJ whole genome shotgun (WGS) entry which is preliminary data.</text>
</comment>
<evidence type="ECO:0000313" key="5">
    <source>
        <dbReference type="Proteomes" id="UP000637980"/>
    </source>
</evidence>
<dbReference type="Proteomes" id="UP000637980">
    <property type="component" value="Unassembled WGS sequence"/>
</dbReference>
<evidence type="ECO:0000313" key="4">
    <source>
        <dbReference type="EMBL" id="GHB26339.1"/>
    </source>
</evidence>
<evidence type="ECO:0000259" key="2">
    <source>
        <dbReference type="Pfam" id="PF00534"/>
    </source>
</evidence>
<dbReference type="PANTHER" id="PTHR46401:SF2">
    <property type="entry name" value="GLYCOSYLTRANSFERASE WBBK-RELATED"/>
    <property type="match status" value="1"/>
</dbReference>
<evidence type="ECO:0000259" key="3">
    <source>
        <dbReference type="Pfam" id="PF13439"/>
    </source>
</evidence>
<feature type="domain" description="Glycosyl transferase family 1" evidence="2">
    <location>
        <begin position="177"/>
        <end position="333"/>
    </location>
</feature>
<dbReference type="Pfam" id="PF13439">
    <property type="entry name" value="Glyco_transf_4"/>
    <property type="match status" value="1"/>
</dbReference>
<dbReference type="InterPro" id="IPR028098">
    <property type="entry name" value="Glyco_trans_4-like_N"/>
</dbReference>
<dbReference type="PANTHER" id="PTHR46401">
    <property type="entry name" value="GLYCOSYLTRANSFERASE WBBK-RELATED"/>
    <property type="match status" value="1"/>
</dbReference>
<dbReference type="EMBL" id="BMXE01000002">
    <property type="protein sequence ID" value="GHB26339.1"/>
    <property type="molecule type" value="Genomic_DNA"/>
</dbReference>
<sequence>MAEAMKIAVILPPRFVFDQNKPNSIETVVRTINSGSRFLESLSIVCDEGADTGTDFHTIKVPAYRDRSSRFKAIRAVLEELRPDFLEIHQHAPTGYQLVSRLGATPSVFYRHNVVRMPRNFITKWRHQRRYAAFDAHLFVSDFARRTFTRAFPKFRESSFAVPNPIALEQWSAPDIPKENIIAFAGRAAPEKGIAQLAQALVPILKDNPSWKAELALGCWDKHKEWTEEVTSCLTPLNEQCILHRDLPLSDVKRVLQRSKIAVVPSVWHEPFGLAAIEAHAAGCAVVSSGRGGLREASGGHAIYLKDVTAAEIASALNDLIGAPDRLKSLAESGLEFTRTHHNVEVRANQLDTIRQIIVENCHRP</sequence>
<dbReference type="SUPFAM" id="SSF53756">
    <property type="entry name" value="UDP-Glycosyltransferase/glycogen phosphorylase"/>
    <property type="match status" value="1"/>
</dbReference>
<gene>
    <name evidence="4" type="ORF">GCM10007094_13230</name>
</gene>
<dbReference type="Gene3D" id="3.40.50.2000">
    <property type="entry name" value="Glycogen Phosphorylase B"/>
    <property type="match status" value="2"/>
</dbReference>
<protein>
    <submittedName>
        <fullName evidence="4">Uncharacterized protein</fullName>
    </submittedName>
</protein>